<dbReference type="EMBL" id="MNCJ02000331">
    <property type="protein sequence ID" value="KAF5761443.1"/>
    <property type="molecule type" value="Genomic_DNA"/>
</dbReference>
<accession>A0A9K3H002</accession>
<dbReference type="AlphaFoldDB" id="A0A9K3H002"/>
<comment type="caution">
    <text evidence="1">The sequence shown here is derived from an EMBL/GenBank/DDBJ whole genome shotgun (WGS) entry which is preliminary data.</text>
</comment>
<keyword evidence="2" id="KW-1185">Reference proteome</keyword>
<protein>
    <submittedName>
        <fullName evidence="1">Uncharacterized protein</fullName>
    </submittedName>
</protein>
<dbReference type="Gramene" id="mRNA:HanXRQr2_Chr16g0765151">
    <property type="protein sequence ID" value="CDS:HanXRQr2_Chr16g0765151.1"/>
    <property type="gene ID" value="HanXRQr2_Chr16g0765151"/>
</dbReference>
<organism evidence="1 2">
    <name type="scientific">Helianthus annuus</name>
    <name type="common">Common sunflower</name>
    <dbReference type="NCBI Taxonomy" id="4232"/>
    <lineage>
        <taxon>Eukaryota</taxon>
        <taxon>Viridiplantae</taxon>
        <taxon>Streptophyta</taxon>
        <taxon>Embryophyta</taxon>
        <taxon>Tracheophyta</taxon>
        <taxon>Spermatophyta</taxon>
        <taxon>Magnoliopsida</taxon>
        <taxon>eudicotyledons</taxon>
        <taxon>Gunneridae</taxon>
        <taxon>Pentapetalae</taxon>
        <taxon>asterids</taxon>
        <taxon>campanulids</taxon>
        <taxon>Asterales</taxon>
        <taxon>Asteraceae</taxon>
        <taxon>Asteroideae</taxon>
        <taxon>Heliantheae alliance</taxon>
        <taxon>Heliantheae</taxon>
        <taxon>Helianthus</taxon>
    </lineage>
</organism>
<dbReference type="Proteomes" id="UP000215914">
    <property type="component" value="Unassembled WGS sequence"/>
</dbReference>
<reference evidence="1" key="2">
    <citation type="submission" date="2020-06" db="EMBL/GenBank/DDBJ databases">
        <title>Helianthus annuus Genome sequencing and assembly Release 2.</title>
        <authorList>
            <person name="Gouzy J."/>
            <person name="Langlade N."/>
            <person name="Munos S."/>
        </authorList>
    </citation>
    <scope>NUCLEOTIDE SEQUENCE</scope>
    <source>
        <tissue evidence="1">Leaves</tissue>
    </source>
</reference>
<proteinExistence type="predicted"/>
<evidence type="ECO:0000313" key="1">
    <source>
        <dbReference type="EMBL" id="KAF5761443.1"/>
    </source>
</evidence>
<gene>
    <name evidence="1" type="ORF">HanXRQr2_Chr16g0765151</name>
</gene>
<sequence>MLYENGESSPRECLCIARERMGQAQTNLCKQDQRVLLLRHNLKNVTKFVNPCICEFTSNES</sequence>
<evidence type="ECO:0000313" key="2">
    <source>
        <dbReference type="Proteomes" id="UP000215914"/>
    </source>
</evidence>
<reference evidence="1" key="1">
    <citation type="journal article" date="2017" name="Nature">
        <title>The sunflower genome provides insights into oil metabolism, flowering and Asterid evolution.</title>
        <authorList>
            <person name="Badouin H."/>
            <person name="Gouzy J."/>
            <person name="Grassa C.J."/>
            <person name="Murat F."/>
            <person name="Staton S.E."/>
            <person name="Cottret L."/>
            <person name="Lelandais-Briere C."/>
            <person name="Owens G.L."/>
            <person name="Carrere S."/>
            <person name="Mayjonade B."/>
            <person name="Legrand L."/>
            <person name="Gill N."/>
            <person name="Kane N.C."/>
            <person name="Bowers J.E."/>
            <person name="Hubner S."/>
            <person name="Bellec A."/>
            <person name="Berard A."/>
            <person name="Berges H."/>
            <person name="Blanchet N."/>
            <person name="Boniface M.C."/>
            <person name="Brunel D."/>
            <person name="Catrice O."/>
            <person name="Chaidir N."/>
            <person name="Claudel C."/>
            <person name="Donnadieu C."/>
            <person name="Faraut T."/>
            <person name="Fievet G."/>
            <person name="Helmstetter N."/>
            <person name="King M."/>
            <person name="Knapp S.J."/>
            <person name="Lai Z."/>
            <person name="Le Paslier M.C."/>
            <person name="Lippi Y."/>
            <person name="Lorenzon L."/>
            <person name="Mandel J.R."/>
            <person name="Marage G."/>
            <person name="Marchand G."/>
            <person name="Marquand E."/>
            <person name="Bret-Mestries E."/>
            <person name="Morien E."/>
            <person name="Nambeesan S."/>
            <person name="Nguyen T."/>
            <person name="Pegot-Espagnet P."/>
            <person name="Pouilly N."/>
            <person name="Raftis F."/>
            <person name="Sallet E."/>
            <person name="Schiex T."/>
            <person name="Thomas J."/>
            <person name="Vandecasteele C."/>
            <person name="Vares D."/>
            <person name="Vear F."/>
            <person name="Vautrin S."/>
            <person name="Crespi M."/>
            <person name="Mangin B."/>
            <person name="Burke J.M."/>
            <person name="Salse J."/>
            <person name="Munos S."/>
            <person name="Vincourt P."/>
            <person name="Rieseberg L.H."/>
            <person name="Langlade N.B."/>
        </authorList>
    </citation>
    <scope>NUCLEOTIDE SEQUENCE</scope>
    <source>
        <tissue evidence="1">Leaves</tissue>
    </source>
</reference>
<name>A0A9K3H002_HELAN</name>